<dbReference type="NCBIfam" id="TIGR01200">
    <property type="entry name" value="GLPGLI"/>
    <property type="match status" value="1"/>
</dbReference>
<protein>
    <submittedName>
        <fullName evidence="2">GLPGLI family protein</fullName>
    </submittedName>
</protein>
<name>A0A846MNL8_9BACT</name>
<feature type="signal peptide" evidence="1">
    <location>
        <begin position="1"/>
        <end position="23"/>
    </location>
</feature>
<dbReference type="Proteomes" id="UP000537126">
    <property type="component" value="Unassembled WGS sequence"/>
</dbReference>
<gene>
    <name evidence="2" type="ORF">FHS56_000488</name>
</gene>
<evidence type="ECO:0000256" key="1">
    <source>
        <dbReference type="SAM" id="SignalP"/>
    </source>
</evidence>
<dbReference type="AlphaFoldDB" id="A0A846MNL8"/>
<feature type="chain" id="PRO_5032628400" evidence="1">
    <location>
        <begin position="24"/>
        <end position="249"/>
    </location>
</feature>
<evidence type="ECO:0000313" key="3">
    <source>
        <dbReference type="Proteomes" id="UP000537126"/>
    </source>
</evidence>
<keyword evidence="3" id="KW-1185">Reference proteome</keyword>
<evidence type="ECO:0000313" key="2">
    <source>
        <dbReference type="EMBL" id="NIK73002.1"/>
    </source>
</evidence>
<dbReference type="RefSeq" id="WP_166918285.1">
    <property type="nucleotide sequence ID" value="NZ_JAASRN010000001.1"/>
</dbReference>
<sequence length="249" mass="29101">MKGKNFFLLAAVLFSVSLFEAFGQTTSSYLHLVYKIQDLRYSLPYEAHAYLTADRALFTLRRPARTYKAELPEFPNLEVDEPFNAFDVCVNYLDKKVTYRRKFKDSSAIYAVEPVLELRWQFTGKQKEILGYPCQEAVLTVQEVARHPLLEYEQRKIRVVDYHFWYTTAIPARDGYLFYTGLPGVVLQVVISSSRGEHVLVEAQKVEKANGYVLSCDSLQEGEAVESIKEAHYWEFYSRYEKEKRKRKK</sequence>
<dbReference type="EMBL" id="JAASRN010000001">
    <property type="protein sequence ID" value="NIK73002.1"/>
    <property type="molecule type" value="Genomic_DNA"/>
</dbReference>
<dbReference type="InterPro" id="IPR005901">
    <property type="entry name" value="GLPGLI"/>
</dbReference>
<organism evidence="2 3">
    <name type="scientific">Thermonema lapsum</name>
    <dbReference type="NCBI Taxonomy" id="28195"/>
    <lineage>
        <taxon>Bacteria</taxon>
        <taxon>Pseudomonadati</taxon>
        <taxon>Bacteroidota</taxon>
        <taxon>Cytophagia</taxon>
        <taxon>Cytophagales</taxon>
        <taxon>Thermonemataceae</taxon>
        <taxon>Thermonema</taxon>
    </lineage>
</organism>
<dbReference type="Pfam" id="PF09697">
    <property type="entry name" value="Porph_ging"/>
    <property type="match status" value="1"/>
</dbReference>
<accession>A0A846MNL8</accession>
<reference evidence="2 3" key="1">
    <citation type="submission" date="2020-03" db="EMBL/GenBank/DDBJ databases">
        <title>Genomic Encyclopedia of Type Strains, Phase IV (KMG-IV): sequencing the most valuable type-strain genomes for metagenomic binning, comparative biology and taxonomic classification.</title>
        <authorList>
            <person name="Goeker M."/>
        </authorList>
    </citation>
    <scope>NUCLEOTIDE SEQUENCE [LARGE SCALE GENOMIC DNA]</scope>
    <source>
        <strain evidence="2 3">DSM 5718</strain>
    </source>
</reference>
<proteinExistence type="predicted"/>
<comment type="caution">
    <text evidence="2">The sequence shown here is derived from an EMBL/GenBank/DDBJ whole genome shotgun (WGS) entry which is preliminary data.</text>
</comment>
<keyword evidence="1" id="KW-0732">Signal</keyword>